<dbReference type="RefSeq" id="WP_145633504.1">
    <property type="nucleotide sequence ID" value="NZ_CP088014.1"/>
</dbReference>
<feature type="region of interest" description="Disordered" evidence="1">
    <location>
        <begin position="127"/>
        <end position="150"/>
    </location>
</feature>
<name>A0A562LBX9_9BRAD</name>
<evidence type="ECO:0000256" key="1">
    <source>
        <dbReference type="SAM" id="MobiDB-lite"/>
    </source>
</evidence>
<dbReference type="Proteomes" id="UP000317176">
    <property type="component" value="Unassembled WGS sequence"/>
</dbReference>
<sequence length="150" mass="16869">MKNSAQKALREPQESFAALAVALPPHWHQAVIRLAKATERVERRMDEMGLCKTPMTFQQKMRQMVDDLLVLLDGMDDDPDLEPTAGGSCDDECEPEETEPSLGSLDRVINQDRAWRCGGFVVDLEQDDCDREDDDPDEAKQQASEMCPCV</sequence>
<comment type="caution">
    <text evidence="2">The sequence shown here is derived from an EMBL/GenBank/DDBJ whole genome shotgun (WGS) entry which is preliminary data.</text>
</comment>
<feature type="region of interest" description="Disordered" evidence="1">
    <location>
        <begin position="75"/>
        <end position="102"/>
    </location>
</feature>
<reference evidence="2 3" key="1">
    <citation type="journal article" date="2015" name="Stand. Genomic Sci.">
        <title>Genomic Encyclopedia of Bacterial and Archaeal Type Strains, Phase III: the genomes of soil and plant-associated and newly described type strains.</title>
        <authorList>
            <person name="Whitman W.B."/>
            <person name="Woyke T."/>
            <person name="Klenk H.P."/>
            <person name="Zhou Y."/>
            <person name="Lilburn T.G."/>
            <person name="Beck B.J."/>
            <person name="De Vos P."/>
            <person name="Vandamme P."/>
            <person name="Eisen J.A."/>
            <person name="Garrity G."/>
            <person name="Hugenholtz P."/>
            <person name="Kyrpides N.C."/>
        </authorList>
    </citation>
    <scope>NUCLEOTIDE SEQUENCE [LARGE SCALE GENOMIC DNA]</scope>
    <source>
        <strain evidence="2 3">CGMCC 1.10947</strain>
    </source>
</reference>
<proteinExistence type="predicted"/>
<evidence type="ECO:0000313" key="2">
    <source>
        <dbReference type="EMBL" id="TWI05151.1"/>
    </source>
</evidence>
<accession>A0A562LBX9</accession>
<feature type="compositionally biased region" description="Acidic residues" evidence="1">
    <location>
        <begin position="127"/>
        <end position="137"/>
    </location>
</feature>
<protein>
    <submittedName>
        <fullName evidence="2">Uncharacterized protein</fullName>
    </submittedName>
</protein>
<gene>
    <name evidence="2" type="ORF">IQ17_03316</name>
</gene>
<dbReference type="AlphaFoldDB" id="A0A562LBX9"/>
<keyword evidence="3" id="KW-1185">Reference proteome</keyword>
<feature type="compositionally biased region" description="Acidic residues" evidence="1">
    <location>
        <begin position="89"/>
        <end position="99"/>
    </location>
</feature>
<evidence type="ECO:0000313" key="3">
    <source>
        <dbReference type="Proteomes" id="UP000317176"/>
    </source>
</evidence>
<dbReference type="EMBL" id="VLKL01000008">
    <property type="protein sequence ID" value="TWI05151.1"/>
    <property type="molecule type" value="Genomic_DNA"/>
</dbReference>
<organism evidence="2 3">
    <name type="scientific">Bradyrhizobium daqingense</name>
    <dbReference type="NCBI Taxonomy" id="993502"/>
    <lineage>
        <taxon>Bacteria</taxon>
        <taxon>Pseudomonadati</taxon>
        <taxon>Pseudomonadota</taxon>
        <taxon>Alphaproteobacteria</taxon>
        <taxon>Hyphomicrobiales</taxon>
        <taxon>Nitrobacteraceae</taxon>
        <taxon>Bradyrhizobium</taxon>
    </lineage>
</organism>